<sequence>MHILQESSAEGSAQAAQMKLKRARLADDLNERIALRPGPLELVEKNIIPLESTVKEVMKGNSANYSKPVDAFAFEEDSSNDESPDQERSNDSQGTSSSSLRKRPKIWMTIVLQTLVQHRAPSSMDNTV</sequence>
<keyword evidence="8" id="KW-1185">Reference proteome</keyword>
<protein>
    <recommendedName>
        <fullName evidence="5">Phosphatase and actin regulator</fullName>
    </recommendedName>
</protein>
<feature type="repeat" description="RPEL" evidence="4">
    <location>
        <begin position="27"/>
        <end position="52"/>
    </location>
</feature>
<evidence type="ECO:0000256" key="1">
    <source>
        <dbReference type="ARBA" id="ARBA00004123"/>
    </source>
</evidence>
<evidence type="ECO:0000313" key="7">
    <source>
        <dbReference type="EMBL" id="CAJ0952273.1"/>
    </source>
</evidence>
<evidence type="ECO:0000256" key="2">
    <source>
        <dbReference type="ARBA" id="ARBA00022737"/>
    </source>
</evidence>
<name>A0ABN9LW17_9NEOB</name>
<dbReference type="Proteomes" id="UP001176940">
    <property type="component" value="Unassembled WGS sequence"/>
</dbReference>
<dbReference type="PANTHER" id="PTHR22793">
    <property type="entry name" value="MYOCARDIN-RELATED TRANSCRIPTION FACTOR-RELATED"/>
    <property type="match status" value="1"/>
</dbReference>
<comment type="subunit">
    <text evidence="5">Binds PPP1CA and actin.</text>
</comment>
<comment type="caution">
    <text evidence="7">The sequence shown here is derived from an EMBL/GenBank/DDBJ whole genome shotgun (WGS) entry which is preliminary data.</text>
</comment>
<feature type="region of interest" description="Disordered" evidence="6">
    <location>
        <begin position="68"/>
        <end position="101"/>
    </location>
</feature>
<feature type="compositionally biased region" description="Acidic residues" evidence="6">
    <location>
        <begin position="73"/>
        <end position="84"/>
    </location>
</feature>
<comment type="similarity">
    <text evidence="5">Belongs to the phosphatase and actin regulator family.</text>
</comment>
<feature type="compositionally biased region" description="Low complexity" evidence="6">
    <location>
        <begin position="1"/>
        <end position="17"/>
    </location>
</feature>
<dbReference type="EMBL" id="CAUEEQ010034703">
    <property type="protein sequence ID" value="CAJ0952273.1"/>
    <property type="molecule type" value="Genomic_DNA"/>
</dbReference>
<evidence type="ECO:0000256" key="6">
    <source>
        <dbReference type="SAM" id="MobiDB-lite"/>
    </source>
</evidence>
<keyword evidence="2 5" id="KW-0677">Repeat</keyword>
<dbReference type="Pfam" id="PF02755">
    <property type="entry name" value="RPEL"/>
    <property type="match status" value="1"/>
</dbReference>
<organism evidence="7 8">
    <name type="scientific">Ranitomeya imitator</name>
    <name type="common">mimic poison frog</name>
    <dbReference type="NCBI Taxonomy" id="111125"/>
    <lineage>
        <taxon>Eukaryota</taxon>
        <taxon>Metazoa</taxon>
        <taxon>Chordata</taxon>
        <taxon>Craniata</taxon>
        <taxon>Vertebrata</taxon>
        <taxon>Euteleostomi</taxon>
        <taxon>Amphibia</taxon>
        <taxon>Batrachia</taxon>
        <taxon>Anura</taxon>
        <taxon>Neobatrachia</taxon>
        <taxon>Hyloidea</taxon>
        <taxon>Dendrobatidae</taxon>
        <taxon>Dendrobatinae</taxon>
        <taxon>Ranitomeya</taxon>
    </lineage>
</organism>
<keyword evidence="3" id="KW-0539">Nucleus</keyword>
<evidence type="ECO:0000256" key="4">
    <source>
        <dbReference type="PROSITE-ProRule" id="PRU00401"/>
    </source>
</evidence>
<evidence type="ECO:0000256" key="3">
    <source>
        <dbReference type="ARBA" id="ARBA00023242"/>
    </source>
</evidence>
<evidence type="ECO:0000256" key="5">
    <source>
        <dbReference type="RuleBase" id="RU301113"/>
    </source>
</evidence>
<dbReference type="InterPro" id="IPR004018">
    <property type="entry name" value="RPEL_repeat"/>
</dbReference>
<reference evidence="7" key="1">
    <citation type="submission" date="2023-07" db="EMBL/GenBank/DDBJ databases">
        <authorList>
            <person name="Stuckert A."/>
        </authorList>
    </citation>
    <scope>NUCLEOTIDE SEQUENCE</scope>
</reference>
<dbReference type="InterPro" id="IPR043451">
    <property type="entry name" value="Myocardin-like"/>
</dbReference>
<keyword evidence="5" id="KW-0009">Actin-binding</keyword>
<dbReference type="SMART" id="SM00707">
    <property type="entry name" value="RPEL"/>
    <property type="match status" value="1"/>
</dbReference>
<proteinExistence type="inferred from homology"/>
<gene>
    <name evidence="7" type="ORF">RIMI_LOCUS13816780</name>
</gene>
<dbReference type="PANTHER" id="PTHR22793:SF11">
    <property type="entry name" value="MYOCARDIN"/>
    <property type="match status" value="1"/>
</dbReference>
<accession>A0ABN9LW17</accession>
<evidence type="ECO:0000313" key="8">
    <source>
        <dbReference type="Proteomes" id="UP001176940"/>
    </source>
</evidence>
<dbReference type="Gene3D" id="6.10.150.10">
    <property type="match status" value="1"/>
</dbReference>
<dbReference type="PROSITE" id="PS51073">
    <property type="entry name" value="RPEL"/>
    <property type="match status" value="1"/>
</dbReference>
<feature type="region of interest" description="Disordered" evidence="6">
    <location>
        <begin position="1"/>
        <end position="20"/>
    </location>
</feature>
<comment type="subcellular location">
    <subcellularLocation>
        <location evidence="1">Nucleus</location>
    </subcellularLocation>
</comment>